<dbReference type="SMART" id="SM00233">
    <property type="entry name" value="PH"/>
    <property type="match status" value="1"/>
</dbReference>
<feature type="compositionally biased region" description="Basic residues" evidence="2">
    <location>
        <begin position="53"/>
        <end position="65"/>
    </location>
</feature>
<evidence type="ECO:0000256" key="2">
    <source>
        <dbReference type="SAM" id="MobiDB-lite"/>
    </source>
</evidence>
<feature type="domain" description="PH" evidence="3">
    <location>
        <begin position="718"/>
        <end position="835"/>
    </location>
</feature>
<evidence type="ECO:0000256" key="1">
    <source>
        <dbReference type="ARBA" id="ARBA00022468"/>
    </source>
</evidence>
<feature type="compositionally biased region" description="Basic and acidic residues" evidence="2">
    <location>
        <begin position="539"/>
        <end position="551"/>
    </location>
</feature>
<dbReference type="EMBL" id="CVQH01000558">
    <property type="protein sequence ID" value="CRJ87234.1"/>
    <property type="molecule type" value="Genomic_DNA"/>
</dbReference>
<reference evidence="4 5" key="1">
    <citation type="submission" date="2015-05" db="EMBL/GenBank/DDBJ databases">
        <authorList>
            <person name="Wang D.B."/>
            <person name="Wang M."/>
        </authorList>
    </citation>
    <scope>NUCLEOTIDE SEQUENCE [LARGE SCALE GENOMIC DNA]</scope>
    <source>
        <strain evidence="4">VL1</strain>
    </source>
</reference>
<dbReference type="Gene3D" id="2.30.29.30">
    <property type="entry name" value="Pleckstrin-homology domain (PH domain)/Phosphotyrosine-binding domain (PTB)"/>
    <property type="match status" value="1"/>
</dbReference>
<protein>
    <recommendedName>
        <fullName evidence="3">PH domain-containing protein</fullName>
    </recommendedName>
</protein>
<dbReference type="Proteomes" id="UP000044602">
    <property type="component" value="Unassembled WGS sequence"/>
</dbReference>
<feature type="compositionally biased region" description="Pro residues" evidence="2">
    <location>
        <begin position="491"/>
        <end position="509"/>
    </location>
</feature>
<name>A0A0G4KEQ2_VERLO</name>
<feature type="region of interest" description="Disordered" evidence="2">
    <location>
        <begin position="212"/>
        <end position="239"/>
    </location>
</feature>
<dbReference type="InterPro" id="IPR011993">
    <property type="entry name" value="PH-like_dom_sf"/>
</dbReference>
<feature type="compositionally biased region" description="Pro residues" evidence="2">
    <location>
        <begin position="284"/>
        <end position="301"/>
    </location>
</feature>
<gene>
    <name evidence="4" type="ORF">BN1708_009232</name>
</gene>
<keyword evidence="5" id="KW-1185">Reference proteome</keyword>
<dbReference type="CDD" id="cd13277">
    <property type="entry name" value="PH_Bem3"/>
    <property type="match status" value="1"/>
</dbReference>
<evidence type="ECO:0000313" key="4">
    <source>
        <dbReference type="EMBL" id="CRJ87234.1"/>
    </source>
</evidence>
<sequence>MPSMLGLTTDKSPHGLNSKEPFMGEQNHDNDDMGKQLARRAGDSLTKAYNGKKDKKKSSRRKHSRRDSGHGDSEDDSDNDVNASRKREERIRQHEEDDEEEGDRPNTIKERNFKAAMEGETLFWRALCDKPSSAFKYMGKDAVVSNYLLFGDKNPRGPKTEPTLEEALEDCEGPLSYRIHKSYTVEIGLMAVAVVYDHSPIDLAMAPYPITPPADQPHNGPPSAVGEMLDPSHTMPKPQEHAYDRYDHEAEEKAEQVARQQDDQRQLLELPLNLALPPSRSLPSKPPRMPPPNPPVGPPSPVAASHASPQTDEGLAKFPAPPPRKAPPAPLQLHKERSVILDEDETDSDFDDILQVNRDIDPKRGRRRTREEDDRMREILAQQEAERRSLSKKSKSQSQKSTPTEPEHPGRSEPIPPSPREIPQQLALQQNGPASLAGVLSGDRLQTTVVAGPLSPGLPQSPRPFGAGPSGNVNSLATPRTGSHLQSAPLSPRPPRQPIPLPPGTPLASPPHMTGEPLSLKSPQPLVIMKSSETNRQANSDKPRASPTERSRVFKGFITEEYPDLLLPPNALPSIQIKVASSRMKPSRASVLSLTQLEEDPVFTLAVFSRANGAELWRVEKDLASLAKLDQKLKNCSTVTIKAPDRALFSGHAPAKLDARRIALDYYLEEILETQLDQTAATELCKYLSTHTLPPNFDEASTPDIIESANARAGPGGRPFRSGYLTKRGKNFGGWKARFFVLDGPQLKYFEAPGGAHLGTIKLPHAQIGKQSQHNESQSPAPGANGDDFDNQYRHAFLVLEPKKKDSSSHVKHVLCAESDMERDQWVDALLRWIDYRTARADRNATW</sequence>
<dbReference type="GO" id="GO:0005096">
    <property type="term" value="F:GTPase activator activity"/>
    <property type="evidence" value="ECO:0007669"/>
    <property type="project" value="UniProtKB-KW"/>
</dbReference>
<dbReference type="STRING" id="100787.A0A0G4KEQ2"/>
<accession>A0A0G4KEQ2</accession>
<keyword evidence="1" id="KW-0343">GTPase activation</keyword>
<feature type="compositionally biased region" description="Pro residues" evidence="2">
    <location>
        <begin position="319"/>
        <end position="330"/>
    </location>
</feature>
<organism evidence="4 5">
    <name type="scientific">Verticillium longisporum</name>
    <name type="common">Verticillium dahliae var. longisporum</name>
    <dbReference type="NCBI Taxonomy" id="100787"/>
    <lineage>
        <taxon>Eukaryota</taxon>
        <taxon>Fungi</taxon>
        <taxon>Dikarya</taxon>
        <taxon>Ascomycota</taxon>
        <taxon>Pezizomycotina</taxon>
        <taxon>Sordariomycetes</taxon>
        <taxon>Hypocreomycetidae</taxon>
        <taxon>Glomerellales</taxon>
        <taxon>Plectosphaerellaceae</taxon>
        <taxon>Verticillium</taxon>
    </lineage>
</organism>
<feature type="region of interest" description="Disordered" evidence="2">
    <location>
        <begin position="1"/>
        <end position="110"/>
    </location>
</feature>
<feature type="compositionally biased region" description="Polar residues" evidence="2">
    <location>
        <begin position="471"/>
        <end position="484"/>
    </location>
</feature>
<dbReference type="Gene3D" id="3.30.1520.10">
    <property type="entry name" value="Phox-like domain"/>
    <property type="match status" value="1"/>
</dbReference>
<proteinExistence type="predicted"/>
<dbReference type="InterPro" id="IPR036871">
    <property type="entry name" value="PX_dom_sf"/>
</dbReference>
<dbReference type="AlphaFoldDB" id="A0A0G4KEQ2"/>
<dbReference type="Pfam" id="PF00169">
    <property type="entry name" value="PH"/>
    <property type="match status" value="1"/>
</dbReference>
<dbReference type="SUPFAM" id="SSF50729">
    <property type="entry name" value="PH domain-like"/>
    <property type="match status" value="1"/>
</dbReference>
<dbReference type="InterPro" id="IPR001849">
    <property type="entry name" value="PH_domain"/>
</dbReference>
<dbReference type="GO" id="GO:0035091">
    <property type="term" value="F:phosphatidylinositol binding"/>
    <property type="evidence" value="ECO:0007669"/>
    <property type="project" value="InterPro"/>
</dbReference>
<feature type="compositionally biased region" description="Basic and acidic residues" evidence="2">
    <location>
        <begin position="358"/>
        <end position="389"/>
    </location>
</feature>
<evidence type="ECO:0000259" key="3">
    <source>
        <dbReference type="PROSITE" id="PS50003"/>
    </source>
</evidence>
<feature type="compositionally biased region" description="Polar residues" evidence="2">
    <location>
        <begin position="769"/>
        <end position="780"/>
    </location>
</feature>
<dbReference type="FunFam" id="2.30.29.30:FF:000452">
    <property type="entry name" value="Rho GTPase activator (Bem3)"/>
    <property type="match status" value="1"/>
</dbReference>
<dbReference type="PROSITE" id="PS50003">
    <property type="entry name" value="PH_DOMAIN"/>
    <property type="match status" value="1"/>
</dbReference>
<dbReference type="InterPro" id="IPR050729">
    <property type="entry name" value="Rho-GAP"/>
</dbReference>
<feature type="region of interest" description="Disordered" evidence="2">
    <location>
        <begin position="767"/>
        <end position="787"/>
    </location>
</feature>
<feature type="compositionally biased region" description="Basic and acidic residues" evidence="2">
    <location>
        <begin position="83"/>
        <end position="95"/>
    </location>
</feature>
<dbReference type="PANTHER" id="PTHR23176:SF129">
    <property type="entry name" value="RHO GTPASE ACTIVATING PROTEIN AT 16F, ISOFORM E-RELATED"/>
    <property type="match status" value="1"/>
</dbReference>
<evidence type="ECO:0000313" key="5">
    <source>
        <dbReference type="Proteomes" id="UP000044602"/>
    </source>
</evidence>
<feature type="compositionally biased region" description="Acidic residues" evidence="2">
    <location>
        <begin position="341"/>
        <end position="352"/>
    </location>
</feature>
<dbReference type="GO" id="GO:0005737">
    <property type="term" value="C:cytoplasm"/>
    <property type="evidence" value="ECO:0007669"/>
    <property type="project" value="TreeGrafter"/>
</dbReference>
<dbReference type="PANTHER" id="PTHR23176">
    <property type="entry name" value="RHO/RAC/CDC GTPASE-ACTIVATING PROTEIN"/>
    <property type="match status" value="1"/>
</dbReference>
<feature type="region of interest" description="Disordered" evidence="2">
    <location>
        <begin position="276"/>
        <end position="551"/>
    </location>
</feature>